<sequence>MSFPTKDNLCTRFATELILRRSSSPGVKISIIPDHNRPDSQKERLHAFSPSIDADTPNLSEVVQGAKEEMGLTSSNKVFSTDILRVELSGPTQPHLTMVDLPGFFKAGNREQSVEDAKTVKDLVLRYMKRPRSIILAVVSAKSDFALQEVTKYARKLDSRGERTLGLITKPDTLDSGSDSQRAYVELAQNKDVKFRLGWHVLRNRSYDMRDATATERDEAEAQFFAQGIWTSLDPTQMGITTLKPRLSNVLKDQILLQLPSLLQDVESGIQECKGRLERLGDSRSTIEEQRRYLGRISHKFSSLMKAAVDGIYIDQFFGSAKTDEGYRRRLRAVVRNTLIGFEEDMRKHGQTRVIVEQAEDNRPNQISRSQFIDEVKTLMKRSGGRELPGMFNPLIVGELFSDQCRPWKGLADSITTRILQVAYETINELLQHVAVEETTDRILREIVNPEMETLKGDLEKKVKELLAPHYSGHPITYNHYLTENVQKAQAARRKREIETHLEKFLDISTFALSGYHINGGVDVGDLLNGLVQGTEADMERWASSTAIDYMEAYYKAIPSIFPSD</sequence>
<keyword evidence="2" id="KW-0342">GTP-binding</keyword>
<dbReference type="InterPro" id="IPR001401">
    <property type="entry name" value="Dynamin_GTPase"/>
</dbReference>
<dbReference type="CDD" id="cd08771">
    <property type="entry name" value="DLP_1"/>
    <property type="match status" value="1"/>
</dbReference>
<dbReference type="GO" id="GO:0006897">
    <property type="term" value="P:endocytosis"/>
    <property type="evidence" value="ECO:0007669"/>
    <property type="project" value="TreeGrafter"/>
</dbReference>
<dbReference type="AlphaFoldDB" id="A0A232LNT4"/>
<gene>
    <name evidence="4" type="ORF">Egran_06423</name>
</gene>
<comment type="caution">
    <text evidence="4">The sequence shown here is derived from an EMBL/GenBank/DDBJ whole genome shotgun (WGS) entry which is preliminary data.</text>
</comment>
<dbReference type="GO" id="GO:0005739">
    <property type="term" value="C:mitochondrion"/>
    <property type="evidence" value="ECO:0007669"/>
    <property type="project" value="TreeGrafter"/>
</dbReference>
<evidence type="ECO:0000256" key="1">
    <source>
        <dbReference type="ARBA" id="ARBA00022741"/>
    </source>
</evidence>
<dbReference type="GO" id="GO:0008017">
    <property type="term" value="F:microtubule binding"/>
    <property type="evidence" value="ECO:0007669"/>
    <property type="project" value="TreeGrafter"/>
</dbReference>
<keyword evidence="1" id="KW-0547">Nucleotide-binding</keyword>
<keyword evidence="5" id="KW-1185">Reference proteome</keyword>
<dbReference type="Gene3D" id="3.40.50.300">
    <property type="entry name" value="P-loop containing nucleotide triphosphate hydrolases"/>
    <property type="match status" value="1"/>
</dbReference>
<evidence type="ECO:0000256" key="2">
    <source>
        <dbReference type="ARBA" id="ARBA00023134"/>
    </source>
</evidence>
<reference evidence="4 5" key="1">
    <citation type="journal article" date="2015" name="Environ. Microbiol.">
        <title>Metagenome sequence of Elaphomyces granulatus from sporocarp tissue reveals Ascomycota ectomycorrhizal fingerprints of genome expansion and a Proteobacteria-rich microbiome.</title>
        <authorList>
            <person name="Quandt C.A."/>
            <person name="Kohler A."/>
            <person name="Hesse C.N."/>
            <person name="Sharpton T.J."/>
            <person name="Martin F."/>
            <person name="Spatafora J.W."/>
        </authorList>
    </citation>
    <scope>NUCLEOTIDE SEQUENCE [LARGE SCALE GENOMIC DNA]</scope>
    <source>
        <strain evidence="4 5">OSC145934</strain>
    </source>
</reference>
<dbReference type="InterPro" id="IPR000375">
    <property type="entry name" value="Dynamin_stalk"/>
</dbReference>
<dbReference type="PANTHER" id="PTHR11566:SF149">
    <property type="entry name" value="GTPASE, PUTATIVE (AFU_ORTHOLOGUE AFUA_6G11890)-RELATED"/>
    <property type="match status" value="1"/>
</dbReference>
<dbReference type="SMART" id="SM00053">
    <property type="entry name" value="DYNc"/>
    <property type="match status" value="1"/>
</dbReference>
<feature type="domain" description="Dynamin-type G" evidence="3">
    <location>
        <begin position="1"/>
        <end position="260"/>
    </location>
</feature>
<dbReference type="Pfam" id="PF01031">
    <property type="entry name" value="Dynamin_M"/>
    <property type="match status" value="1"/>
</dbReference>
<dbReference type="InterPro" id="IPR045063">
    <property type="entry name" value="Dynamin_N"/>
</dbReference>
<evidence type="ECO:0000313" key="4">
    <source>
        <dbReference type="EMBL" id="OXV05809.1"/>
    </source>
</evidence>
<accession>A0A232LNT4</accession>
<dbReference type="InterPro" id="IPR027417">
    <property type="entry name" value="P-loop_NTPase"/>
</dbReference>
<dbReference type="PROSITE" id="PS51718">
    <property type="entry name" value="G_DYNAMIN_2"/>
    <property type="match status" value="1"/>
</dbReference>
<dbReference type="EMBL" id="NPHW01006433">
    <property type="protein sequence ID" value="OXV05809.1"/>
    <property type="molecule type" value="Genomic_DNA"/>
</dbReference>
<dbReference type="GO" id="GO:0000266">
    <property type="term" value="P:mitochondrial fission"/>
    <property type="evidence" value="ECO:0007669"/>
    <property type="project" value="TreeGrafter"/>
</dbReference>
<evidence type="ECO:0000259" key="3">
    <source>
        <dbReference type="PROSITE" id="PS51718"/>
    </source>
</evidence>
<dbReference type="OrthoDB" id="415706at2759"/>
<dbReference type="GO" id="GO:0003924">
    <property type="term" value="F:GTPase activity"/>
    <property type="evidence" value="ECO:0007669"/>
    <property type="project" value="InterPro"/>
</dbReference>
<dbReference type="GO" id="GO:0005874">
    <property type="term" value="C:microtubule"/>
    <property type="evidence" value="ECO:0007669"/>
    <property type="project" value="TreeGrafter"/>
</dbReference>
<dbReference type="PANTHER" id="PTHR11566">
    <property type="entry name" value="DYNAMIN"/>
    <property type="match status" value="1"/>
</dbReference>
<dbReference type="GO" id="GO:0016020">
    <property type="term" value="C:membrane"/>
    <property type="evidence" value="ECO:0007669"/>
    <property type="project" value="TreeGrafter"/>
</dbReference>
<dbReference type="Proteomes" id="UP000243515">
    <property type="component" value="Unassembled WGS sequence"/>
</dbReference>
<name>A0A232LNT4_9EURO</name>
<proteinExistence type="predicted"/>
<dbReference type="InterPro" id="IPR022812">
    <property type="entry name" value="Dynamin"/>
</dbReference>
<dbReference type="Pfam" id="PF00350">
    <property type="entry name" value="Dynamin_N"/>
    <property type="match status" value="1"/>
</dbReference>
<protein>
    <recommendedName>
        <fullName evidence="3">Dynamin-type G domain-containing protein</fullName>
    </recommendedName>
</protein>
<dbReference type="InterPro" id="IPR030381">
    <property type="entry name" value="G_DYNAMIN_dom"/>
</dbReference>
<dbReference type="GO" id="GO:0048312">
    <property type="term" value="P:intracellular distribution of mitochondria"/>
    <property type="evidence" value="ECO:0007669"/>
    <property type="project" value="TreeGrafter"/>
</dbReference>
<organism evidence="4 5">
    <name type="scientific">Elaphomyces granulatus</name>
    <dbReference type="NCBI Taxonomy" id="519963"/>
    <lineage>
        <taxon>Eukaryota</taxon>
        <taxon>Fungi</taxon>
        <taxon>Dikarya</taxon>
        <taxon>Ascomycota</taxon>
        <taxon>Pezizomycotina</taxon>
        <taxon>Eurotiomycetes</taxon>
        <taxon>Eurotiomycetidae</taxon>
        <taxon>Eurotiales</taxon>
        <taxon>Elaphomycetaceae</taxon>
        <taxon>Elaphomyces</taxon>
    </lineage>
</organism>
<dbReference type="SUPFAM" id="SSF52540">
    <property type="entry name" value="P-loop containing nucleoside triphosphate hydrolases"/>
    <property type="match status" value="1"/>
</dbReference>
<dbReference type="PRINTS" id="PR00195">
    <property type="entry name" value="DYNAMIN"/>
</dbReference>
<dbReference type="GO" id="GO:0016559">
    <property type="term" value="P:peroxisome fission"/>
    <property type="evidence" value="ECO:0007669"/>
    <property type="project" value="TreeGrafter"/>
</dbReference>
<evidence type="ECO:0000313" key="5">
    <source>
        <dbReference type="Proteomes" id="UP000243515"/>
    </source>
</evidence>
<dbReference type="GO" id="GO:0005525">
    <property type="term" value="F:GTP binding"/>
    <property type="evidence" value="ECO:0007669"/>
    <property type="project" value="InterPro"/>
</dbReference>